<dbReference type="Gene3D" id="3.10.105.10">
    <property type="entry name" value="Dipeptide-binding Protein, Domain 3"/>
    <property type="match status" value="1"/>
</dbReference>
<dbReference type="InterPro" id="IPR030678">
    <property type="entry name" value="Peptide/Ni-bd"/>
</dbReference>
<dbReference type="CDD" id="cd08505">
    <property type="entry name" value="PBP2_NikA_DppA_OppA_like_18"/>
    <property type="match status" value="1"/>
</dbReference>
<protein>
    <submittedName>
        <fullName evidence="6">Periplasmic oligopeptide-binding protein</fullName>
    </submittedName>
</protein>
<reference evidence="6 7" key="1">
    <citation type="submission" date="2017-02" db="EMBL/GenBank/DDBJ databases">
        <authorList>
            <person name="Peterson S.W."/>
        </authorList>
    </citation>
    <scope>NUCLEOTIDE SEQUENCE [LARGE SCALE GENOMIC DNA]</scope>
    <source>
        <strain evidence="6">C6</strain>
    </source>
</reference>
<evidence type="ECO:0000256" key="2">
    <source>
        <dbReference type="ARBA" id="ARBA00005695"/>
    </source>
</evidence>
<feature type="domain" description="Solute-binding protein family 5" evidence="5">
    <location>
        <begin position="115"/>
        <end position="546"/>
    </location>
</feature>
<evidence type="ECO:0000313" key="7">
    <source>
        <dbReference type="Proteomes" id="UP000196240"/>
    </source>
</evidence>
<sequence length="631" mass="71059">MGLCFKSCQCGLKNKTLTLNMDGMRSPCLKKKMCIGMNLNSKKLKLAALSLAMGFGFSAYAKSPADPNKVLNIAYEAPDDGFDTVKTYNFYSGSIAQAIFEPLLKYDYLARPAQLVPNTAVSMPKIEQEGKVYIFKIQPKIYFSDDAAFKGKPRELVAQDYIYSMMRIMDPKNRSPTYSFIEGKIVGGDAAVAQAKKTGQFNYDAEISGLKALDKYTLQITLTRPDYNFPYILAYATFSGTAREVVEFYGDRIAQHPVGTGPYQLSKYVPRSRIELVANPKYRGFTWNFKSTGSSWDNRLVKEMQGKKMPQIGKVSVSIIEEEQSRWLAFKSGQLDFDKLTSNAVPQALNGKQLKPELVKQGIQHFPNKDAEITYTMFNMQDPTVGGFGLEKVALRRAISLAYNQAEAIKQLYKGQAVKSEMLVPEGVQGFNPNYRSSVAYNPLLANKLLDRFGYKKGGDGYRRLPNGQPLTLKFMTENSSSSVIQSELWKKNLDAIGLRADFVVSNFADNLKAAMQCKYMIWGGAWIADYPEGENFAQLLYGPNSAQGNLSCYQSKAYDALYTQAMALPPAQRLPFYEKLSRQIEADNPWIIHNSRIRNWLLHPQVQGFKAHPMMNTNWQYLDIQPIKNN</sequence>
<dbReference type="PANTHER" id="PTHR30290">
    <property type="entry name" value="PERIPLASMIC BINDING COMPONENT OF ABC TRANSPORTER"/>
    <property type="match status" value="1"/>
</dbReference>
<organism evidence="6 7">
    <name type="scientific">Acinetobacter johnsonii</name>
    <dbReference type="NCBI Taxonomy" id="40214"/>
    <lineage>
        <taxon>Bacteria</taxon>
        <taxon>Pseudomonadati</taxon>
        <taxon>Pseudomonadota</taxon>
        <taxon>Gammaproteobacteria</taxon>
        <taxon>Moraxellales</taxon>
        <taxon>Moraxellaceae</taxon>
        <taxon>Acinetobacter</taxon>
    </lineage>
</organism>
<dbReference type="Gene3D" id="3.40.190.10">
    <property type="entry name" value="Periplasmic binding protein-like II"/>
    <property type="match status" value="1"/>
</dbReference>
<dbReference type="AlphaFoldDB" id="A0A1R7QD15"/>
<comment type="subcellular location">
    <subcellularLocation>
        <location evidence="1">Cell envelope</location>
    </subcellularLocation>
</comment>
<dbReference type="EMBL" id="FUUY01000005">
    <property type="protein sequence ID" value="SJX22162.1"/>
    <property type="molecule type" value="Genomic_DNA"/>
</dbReference>
<dbReference type="SUPFAM" id="SSF53850">
    <property type="entry name" value="Periplasmic binding protein-like II"/>
    <property type="match status" value="1"/>
</dbReference>
<evidence type="ECO:0000259" key="5">
    <source>
        <dbReference type="Pfam" id="PF00496"/>
    </source>
</evidence>
<gene>
    <name evidence="6" type="primary">oppA_1</name>
    <name evidence="6" type="ORF">ACNJC6_01794</name>
</gene>
<comment type="similarity">
    <text evidence="2">Belongs to the bacterial solute-binding protein 5 family.</text>
</comment>
<dbReference type="Pfam" id="PF00496">
    <property type="entry name" value="SBP_bac_5"/>
    <property type="match status" value="1"/>
</dbReference>
<dbReference type="InterPro" id="IPR039424">
    <property type="entry name" value="SBP_5"/>
</dbReference>
<accession>A0A1R7QD15</accession>
<dbReference type="GO" id="GO:0043190">
    <property type="term" value="C:ATP-binding cassette (ABC) transporter complex"/>
    <property type="evidence" value="ECO:0007669"/>
    <property type="project" value="InterPro"/>
</dbReference>
<evidence type="ECO:0000256" key="1">
    <source>
        <dbReference type="ARBA" id="ARBA00004196"/>
    </source>
</evidence>
<dbReference type="GO" id="GO:0015833">
    <property type="term" value="P:peptide transport"/>
    <property type="evidence" value="ECO:0007669"/>
    <property type="project" value="TreeGrafter"/>
</dbReference>
<dbReference type="GO" id="GO:0030288">
    <property type="term" value="C:outer membrane-bounded periplasmic space"/>
    <property type="evidence" value="ECO:0007669"/>
    <property type="project" value="UniProtKB-ARBA"/>
</dbReference>
<evidence type="ECO:0000256" key="4">
    <source>
        <dbReference type="ARBA" id="ARBA00022729"/>
    </source>
</evidence>
<proteinExistence type="inferred from homology"/>
<dbReference type="GO" id="GO:1904680">
    <property type="term" value="F:peptide transmembrane transporter activity"/>
    <property type="evidence" value="ECO:0007669"/>
    <property type="project" value="TreeGrafter"/>
</dbReference>
<keyword evidence="3" id="KW-0813">Transport</keyword>
<dbReference type="PIRSF" id="PIRSF002741">
    <property type="entry name" value="MppA"/>
    <property type="match status" value="1"/>
</dbReference>
<dbReference type="Gene3D" id="3.90.76.10">
    <property type="entry name" value="Dipeptide-binding Protein, Domain 1"/>
    <property type="match status" value="1"/>
</dbReference>
<dbReference type="PANTHER" id="PTHR30290:SF10">
    <property type="entry name" value="PERIPLASMIC OLIGOPEPTIDE-BINDING PROTEIN-RELATED"/>
    <property type="match status" value="1"/>
</dbReference>
<name>A0A1R7QD15_ACIJO</name>
<dbReference type="InterPro" id="IPR000914">
    <property type="entry name" value="SBP_5_dom"/>
</dbReference>
<evidence type="ECO:0000256" key="3">
    <source>
        <dbReference type="ARBA" id="ARBA00022448"/>
    </source>
</evidence>
<keyword evidence="4" id="KW-0732">Signal</keyword>
<dbReference type="Proteomes" id="UP000196240">
    <property type="component" value="Unassembled WGS sequence"/>
</dbReference>
<evidence type="ECO:0000313" key="6">
    <source>
        <dbReference type="EMBL" id="SJX22162.1"/>
    </source>
</evidence>